<keyword evidence="2" id="KW-1185">Reference proteome</keyword>
<protein>
    <recommendedName>
        <fullName evidence="3">Nucleotidyltransferase</fullName>
    </recommendedName>
</protein>
<accession>A0ABT3IIU7</accession>
<comment type="caution">
    <text evidence="1">The sequence shown here is derived from an EMBL/GenBank/DDBJ whole genome shotgun (WGS) entry which is preliminary data.</text>
</comment>
<dbReference type="RefSeq" id="WP_264729412.1">
    <property type="nucleotide sequence ID" value="NZ_JAPDNR010000001.1"/>
</dbReference>
<evidence type="ECO:0000313" key="1">
    <source>
        <dbReference type="EMBL" id="MCW3483893.1"/>
    </source>
</evidence>
<dbReference type="Proteomes" id="UP001207742">
    <property type="component" value="Unassembled WGS sequence"/>
</dbReference>
<dbReference type="EMBL" id="JAPDNS010000001">
    <property type="protein sequence ID" value="MCW3483893.1"/>
    <property type="molecule type" value="Genomic_DNA"/>
</dbReference>
<organism evidence="1 2">
    <name type="scientific">Chitinophaga nivalis</name>
    <dbReference type="NCBI Taxonomy" id="2991709"/>
    <lineage>
        <taxon>Bacteria</taxon>
        <taxon>Pseudomonadati</taxon>
        <taxon>Bacteroidota</taxon>
        <taxon>Chitinophagia</taxon>
        <taxon>Chitinophagales</taxon>
        <taxon>Chitinophagaceae</taxon>
        <taxon>Chitinophaga</taxon>
    </lineage>
</organism>
<evidence type="ECO:0008006" key="3">
    <source>
        <dbReference type="Google" id="ProtNLM"/>
    </source>
</evidence>
<proteinExistence type="predicted"/>
<reference evidence="1 2" key="1">
    <citation type="submission" date="2022-10" db="EMBL/GenBank/DDBJ databases">
        <title>Chitinophaga nivalis PC15 sp. nov., isolated from Pyeongchang county, South Korea.</title>
        <authorList>
            <person name="Trinh H.N."/>
        </authorList>
    </citation>
    <scope>NUCLEOTIDE SEQUENCE [LARGE SCALE GENOMIC DNA]</scope>
    <source>
        <strain evidence="1 2">PC14</strain>
    </source>
</reference>
<name>A0ABT3IIU7_9BACT</name>
<sequence length="298" mass="34961">MNLPNEIYTLSDITHLTTFLATLPAAELRQALWQEYDTLFDYKNIQEWNKLVRICEALAITGWGEREPVEAFASKWLNGAYYTYIQDRYFDNKSVKSWSKMKDTYVLYEPDADKTDYGISQLRSQQNPLARSPLRFTTIISNKQSSVVPFWESILRLQQTLNKTLRPQLYGRSFSYILFVLHFSNHDDEHTTVQHEYFHDEADAVKNRSYKYYIRPRLKTGKLAMAKQELRLSFDRYYTRAFGELPLEAQKQVMVTELTEVIDILAEKLKKKKIAYDVALFREDVANIVKEWVAAGAS</sequence>
<gene>
    <name evidence="1" type="ORF">OL497_08315</name>
</gene>
<evidence type="ECO:0000313" key="2">
    <source>
        <dbReference type="Proteomes" id="UP001207742"/>
    </source>
</evidence>